<dbReference type="GO" id="GO:0003700">
    <property type="term" value="F:DNA-binding transcription factor activity"/>
    <property type="evidence" value="ECO:0007669"/>
    <property type="project" value="TreeGrafter"/>
</dbReference>
<keyword evidence="8" id="KW-1185">Reference proteome</keyword>
<dbReference type="Gene3D" id="3.30.1330.80">
    <property type="entry name" value="Hypothetical protein, similar to alpha- acetolactate decarboxylase, domain 2"/>
    <property type="match status" value="1"/>
</dbReference>
<dbReference type="EMBL" id="JAAARO010000021">
    <property type="protein sequence ID" value="KAF5729611.1"/>
    <property type="molecule type" value="Genomic_DNA"/>
</dbReference>
<organism evidence="7 8">
    <name type="scientific">Tripterygium wilfordii</name>
    <name type="common">Thunder God vine</name>
    <dbReference type="NCBI Taxonomy" id="458696"/>
    <lineage>
        <taxon>Eukaryota</taxon>
        <taxon>Viridiplantae</taxon>
        <taxon>Streptophyta</taxon>
        <taxon>Embryophyta</taxon>
        <taxon>Tracheophyta</taxon>
        <taxon>Spermatophyta</taxon>
        <taxon>Magnoliopsida</taxon>
        <taxon>eudicotyledons</taxon>
        <taxon>Gunneridae</taxon>
        <taxon>Pentapetalae</taxon>
        <taxon>rosids</taxon>
        <taxon>fabids</taxon>
        <taxon>Celastrales</taxon>
        <taxon>Celastraceae</taxon>
        <taxon>Tripterygium</taxon>
    </lineage>
</organism>
<dbReference type="GO" id="GO:0005634">
    <property type="term" value="C:nucleus"/>
    <property type="evidence" value="ECO:0007669"/>
    <property type="project" value="TreeGrafter"/>
</dbReference>
<feature type="compositionally biased region" description="Polar residues" evidence="5">
    <location>
        <begin position="26"/>
        <end position="41"/>
    </location>
</feature>
<gene>
    <name evidence="7" type="ORF">HS088_TW21G01778</name>
</gene>
<keyword evidence="2" id="KW-0238">DNA-binding</keyword>
<keyword evidence="3" id="KW-0804">Transcription</keyword>
<dbReference type="PANTHER" id="PTHR31100">
    <property type="entry name" value="AT-HOOK MOTIF NUCLEAR-LOCALIZED PROTEIN 15"/>
    <property type="match status" value="1"/>
</dbReference>
<reference evidence="7 8" key="1">
    <citation type="journal article" date="2020" name="Nat. Commun.">
        <title>Genome of Tripterygium wilfordii and identification of cytochrome P450 involved in triptolide biosynthesis.</title>
        <authorList>
            <person name="Tu L."/>
            <person name="Su P."/>
            <person name="Zhang Z."/>
            <person name="Gao L."/>
            <person name="Wang J."/>
            <person name="Hu T."/>
            <person name="Zhou J."/>
            <person name="Zhang Y."/>
            <person name="Zhao Y."/>
            <person name="Liu Y."/>
            <person name="Song Y."/>
            <person name="Tong Y."/>
            <person name="Lu Y."/>
            <person name="Yang J."/>
            <person name="Xu C."/>
            <person name="Jia M."/>
            <person name="Peters R.J."/>
            <person name="Huang L."/>
            <person name="Gao W."/>
        </authorList>
    </citation>
    <scope>NUCLEOTIDE SEQUENCE [LARGE SCALE GENOMIC DNA]</scope>
    <source>
        <strain evidence="8">cv. XIE 37</strain>
        <tissue evidence="7">Leaf</tissue>
    </source>
</reference>
<evidence type="ECO:0000256" key="5">
    <source>
        <dbReference type="SAM" id="MobiDB-lite"/>
    </source>
</evidence>
<dbReference type="InParanoid" id="A0A7J7C665"/>
<dbReference type="InterPro" id="IPR014476">
    <property type="entry name" value="AHL15-29"/>
</dbReference>
<proteinExistence type="predicted"/>
<keyword evidence="1" id="KW-0805">Transcription regulation</keyword>
<evidence type="ECO:0000256" key="3">
    <source>
        <dbReference type="ARBA" id="ARBA00023163"/>
    </source>
</evidence>
<dbReference type="AlphaFoldDB" id="A0A7J7C665"/>
<dbReference type="Pfam" id="PF03479">
    <property type="entry name" value="PCC"/>
    <property type="match status" value="1"/>
</dbReference>
<evidence type="ECO:0000259" key="6">
    <source>
        <dbReference type="PROSITE" id="PS51742"/>
    </source>
</evidence>
<accession>A0A7J7C665</accession>
<evidence type="ECO:0000313" key="8">
    <source>
        <dbReference type="Proteomes" id="UP000593562"/>
    </source>
</evidence>
<evidence type="ECO:0000256" key="2">
    <source>
        <dbReference type="ARBA" id="ARBA00023125"/>
    </source>
</evidence>
<evidence type="ECO:0000313" key="7">
    <source>
        <dbReference type="EMBL" id="KAF5729611.1"/>
    </source>
</evidence>
<dbReference type="CDD" id="cd11378">
    <property type="entry name" value="DUF296"/>
    <property type="match status" value="1"/>
</dbReference>
<dbReference type="PROSITE" id="PS51742">
    <property type="entry name" value="PPC"/>
    <property type="match status" value="1"/>
</dbReference>
<evidence type="ECO:0000256" key="1">
    <source>
        <dbReference type="ARBA" id="ARBA00023015"/>
    </source>
</evidence>
<feature type="compositionally biased region" description="Basic and acidic residues" evidence="5">
    <location>
        <begin position="49"/>
        <end position="61"/>
    </location>
</feature>
<dbReference type="GO" id="GO:0003680">
    <property type="term" value="F:minor groove of adenine-thymine-rich DNA binding"/>
    <property type="evidence" value="ECO:0007669"/>
    <property type="project" value="InterPro"/>
</dbReference>
<protein>
    <submittedName>
        <fullName evidence="7">AT-hook protein of GA feedback 2</fullName>
    </submittedName>
</protein>
<sequence length="171" mass="19127">MANRWWAGNVTMTPLHLRNPDENGSFDDNNTTIPNRTQTPNQDDEEDQSGDHTKHPHHETTDPGSTSTSSRRPRGRPPGSKNKAKPPIVITKESPNSFHSHVFEITSGGDIVESLANFAHRHHRGVSIMSGSGIVNNVTLRQPAAPGKEEIVKKWGWKFYTEILGIERFFI</sequence>
<dbReference type="Proteomes" id="UP000593562">
    <property type="component" value="Unassembled WGS sequence"/>
</dbReference>
<dbReference type="SUPFAM" id="SSF117856">
    <property type="entry name" value="AF0104/ALDC/Ptd012-like"/>
    <property type="match status" value="1"/>
</dbReference>
<dbReference type="InterPro" id="IPR005175">
    <property type="entry name" value="PPC_dom"/>
</dbReference>
<feature type="domain" description="PPC" evidence="6">
    <location>
        <begin position="95"/>
        <end position="171"/>
    </location>
</feature>
<evidence type="ECO:0000256" key="4">
    <source>
        <dbReference type="ARBA" id="ARBA00023242"/>
    </source>
</evidence>
<comment type="caution">
    <text evidence="7">The sequence shown here is derived from an EMBL/GenBank/DDBJ whole genome shotgun (WGS) entry which is preliminary data.</text>
</comment>
<name>A0A7J7C665_TRIWF</name>
<keyword evidence="4" id="KW-0539">Nucleus</keyword>
<dbReference type="PANTHER" id="PTHR31100:SF14">
    <property type="entry name" value="AT-HOOK MOTIF NUCLEAR-LOCALIZED PROTEIN 15"/>
    <property type="match status" value="1"/>
</dbReference>
<feature type="region of interest" description="Disordered" evidence="5">
    <location>
        <begin position="14"/>
        <end position="88"/>
    </location>
</feature>